<name>A0A1G2E4D0_9BACT</name>
<evidence type="ECO:0000313" key="7">
    <source>
        <dbReference type="EMBL" id="OGZ20502.1"/>
    </source>
</evidence>
<evidence type="ECO:0000256" key="4">
    <source>
        <dbReference type="ARBA" id="ARBA00022917"/>
    </source>
</evidence>
<dbReference type="CDD" id="cd08646">
    <property type="entry name" value="FMT_core_Met-tRNA-FMT_N"/>
    <property type="match status" value="1"/>
</dbReference>
<feature type="domain" description="Formyl transferase N-terminal" evidence="5">
    <location>
        <begin position="8"/>
        <end position="158"/>
    </location>
</feature>
<protein>
    <recommendedName>
        <fullName evidence="2">methionyl-tRNA formyltransferase</fullName>
        <ecNumber evidence="2">2.1.2.9</ecNumber>
    </recommendedName>
</protein>
<comment type="similarity">
    <text evidence="1">Belongs to the Fmt family.</text>
</comment>
<dbReference type="InterPro" id="IPR011034">
    <property type="entry name" value="Formyl_transferase-like_C_sf"/>
</dbReference>
<dbReference type="SUPFAM" id="SSF53328">
    <property type="entry name" value="Formyltransferase"/>
    <property type="match status" value="1"/>
</dbReference>
<dbReference type="Proteomes" id="UP000178106">
    <property type="component" value="Unassembled WGS sequence"/>
</dbReference>
<feature type="domain" description="Formyl transferase C-terminal" evidence="6">
    <location>
        <begin position="210"/>
        <end position="261"/>
    </location>
</feature>
<evidence type="ECO:0000259" key="5">
    <source>
        <dbReference type="Pfam" id="PF00551"/>
    </source>
</evidence>
<dbReference type="EC" id="2.1.2.9" evidence="2"/>
<dbReference type="InterPro" id="IPR041711">
    <property type="entry name" value="Met-tRNA-FMT_N"/>
</dbReference>
<dbReference type="InterPro" id="IPR002376">
    <property type="entry name" value="Formyl_transf_N"/>
</dbReference>
<dbReference type="InterPro" id="IPR036477">
    <property type="entry name" value="Formyl_transf_N_sf"/>
</dbReference>
<dbReference type="InterPro" id="IPR005793">
    <property type="entry name" value="Formyl_trans_C"/>
</dbReference>
<evidence type="ECO:0000256" key="1">
    <source>
        <dbReference type="ARBA" id="ARBA00010699"/>
    </source>
</evidence>
<organism evidence="7 8">
    <name type="scientific">Candidatus Lloydbacteria bacterium RIFOXYC12_FULL_46_25</name>
    <dbReference type="NCBI Taxonomy" id="1798670"/>
    <lineage>
        <taxon>Bacteria</taxon>
        <taxon>Candidatus Lloydiibacteriota</taxon>
    </lineage>
</organism>
<dbReference type="Pfam" id="PF02911">
    <property type="entry name" value="Formyl_trans_C"/>
    <property type="match status" value="1"/>
</dbReference>
<dbReference type="Pfam" id="PF00551">
    <property type="entry name" value="Formyl_trans_N"/>
    <property type="match status" value="1"/>
</dbReference>
<evidence type="ECO:0000259" key="6">
    <source>
        <dbReference type="Pfam" id="PF02911"/>
    </source>
</evidence>
<gene>
    <name evidence="7" type="ORF">A2494_04145</name>
</gene>
<evidence type="ECO:0000313" key="8">
    <source>
        <dbReference type="Proteomes" id="UP000178106"/>
    </source>
</evidence>
<evidence type="ECO:0000256" key="2">
    <source>
        <dbReference type="ARBA" id="ARBA00012261"/>
    </source>
</evidence>
<dbReference type="Gene3D" id="3.40.50.12230">
    <property type="match status" value="1"/>
</dbReference>
<dbReference type="PANTHER" id="PTHR11138:SF5">
    <property type="entry name" value="METHIONYL-TRNA FORMYLTRANSFERASE, MITOCHONDRIAL"/>
    <property type="match status" value="1"/>
</dbReference>
<dbReference type="SUPFAM" id="SSF50486">
    <property type="entry name" value="FMT C-terminal domain-like"/>
    <property type="match status" value="1"/>
</dbReference>
<proteinExistence type="inferred from homology"/>
<sequence>MENDTSRIRFAYFGTPLFATIILDELEKEGYLPAVVITAPDKPKGRKLIVTPSEVRVWAEARNIPVLTPITLRDEVFERNLALYDSHLFIVAAYGKIIPKKILEMPRYGVLNVHPSLLPKFRGSSPIESVILSNEEQTGVTIMKLDEDLDHGPIVAQELHTAREWPPKGSVLTGALAHEGGALLARTIPEWITEQKAKEQDHAQATFTKKIIKEDGRIDLEEDPLSNYKKIQAFDEWPGAYFFTKRSGKDIRVRITHATYKDNKLNIIRVVPEGKKEMPYEDFLRGGNK</sequence>
<accession>A0A1G2E4D0</accession>
<reference evidence="7 8" key="1">
    <citation type="journal article" date="2016" name="Nat. Commun.">
        <title>Thousands of microbial genomes shed light on interconnected biogeochemical processes in an aquifer system.</title>
        <authorList>
            <person name="Anantharaman K."/>
            <person name="Brown C.T."/>
            <person name="Hug L.A."/>
            <person name="Sharon I."/>
            <person name="Castelle C.J."/>
            <person name="Probst A.J."/>
            <person name="Thomas B.C."/>
            <person name="Singh A."/>
            <person name="Wilkins M.J."/>
            <person name="Karaoz U."/>
            <person name="Brodie E.L."/>
            <person name="Williams K.H."/>
            <person name="Hubbard S.S."/>
            <person name="Banfield J.F."/>
        </authorList>
    </citation>
    <scope>NUCLEOTIDE SEQUENCE [LARGE SCALE GENOMIC DNA]</scope>
</reference>
<keyword evidence="3" id="KW-0808">Transferase</keyword>
<keyword evidence="4" id="KW-0648">Protein biosynthesis</keyword>
<dbReference type="GO" id="GO:0004479">
    <property type="term" value="F:methionyl-tRNA formyltransferase activity"/>
    <property type="evidence" value="ECO:0007669"/>
    <property type="project" value="UniProtKB-EC"/>
</dbReference>
<dbReference type="AlphaFoldDB" id="A0A1G2E4D0"/>
<dbReference type="PANTHER" id="PTHR11138">
    <property type="entry name" value="METHIONYL-TRNA FORMYLTRANSFERASE"/>
    <property type="match status" value="1"/>
</dbReference>
<dbReference type="GO" id="GO:0005829">
    <property type="term" value="C:cytosol"/>
    <property type="evidence" value="ECO:0007669"/>
    <property type="project" value="TreeGrafter"/>
</dbReference>
<comment type="caution">
    <text evidence="7">The sequence shown here is derived from an EMBL/GenBank/DDBJ whole genome shotgun (WGS) entry which is preliminary data.</text>
</comment>
<dbReference type="EMBL" id="MHLU01000013">
    <property type="protein sequence ID" value="OGZ20502.1"/>
    <property type="molecule type" value="Genomic_DNA"/>
</dbReference>
<evidence type="ECO:0000256" key="3">
    <source>
        <dbReference type="ARBA" id="ARBA00022679"/>
    </source>
</evidence>